<evidence type="ECO:0000259" key="3">
    <source>
        <dbReference type="PROSITE" id="PS50110"/>
    </source>
</evidence>
<dbReference type="SUPFAM" id="SSF52172">
    <property type="entry name" value="CheY-like"/>
    <property type="match status" value="1"/>
</dbReference>
<dbReference type="PROSITE" id="PS50110">
    <property type="entry name" value="RESPONSE_REGULATORY"/>
    <property type="match status" value="1"/>
</dbReference>
<dbReference type="PANTHER" id="PTHR45339">
    <property type="entry name" value="HYBRID SIGNAL TRANSDUCTION HISTIDINE KINASE J"/>
    <property type="match status" value="1"/>
</dbReference>
<sequence>MAKILLVEDDLMISRMLSLRLGLKGHDVDLAENGKTGMEKALASEYDIVLMDMHMPVMDGHQATTALRDAGYTGLIVAVTASVMSQESEAALKSGCDSYINKPVSENFEQEVQEKLDGKL</sequence>
<evidence type="ECO:0000256" key="2">
    <source>
        <dbReference type="PROSITE-ProRule" id="PRU00169"/>
    </source>
</evidence>
<dbReference type="CDD" id="cd17546">
    <property type="entry name" value="REC_hyHK_CKI1_RcsC-like"/>
    <property type="match status" value="1"/>
</dbReference>
<accession>A0A558CS35</accession>
<dbReference type="SMART" id="SM00448">
    <property type="entry name" value="REC"/>
    <property type="match status" value="1"/>
</dbReference>
<comment type="caution">
    <text evidence="4">The sequence shown here is derived from an EMBL/GenBank/DDBJ whole genome shotgun (WGS) entry which is preliminary data.</text>
</comment>
<gene>
    <name evidence="4" type="ORF">FHK82_15560</name>
</gene>
<dbReference type="InterPro" id="IPR011006">
    <property type="entry name" value="CheY-like_superfamily"/>
</dbReference>
<name>A0A558CS35_9GAMM</name>
<dbReference type="AlphaFoldDB" id="A0A558CS35"/>
<evidence type="ECO:0000313" key="4">
    <source>
        <dbReference type="EMBL" id="TVT51577.1"/>
    </source>
</evidence>
<proteinExistence type="predicted"/>
<feature type="modified residue" description="4-aspartylphosphate" evidence="2">
    <location>
        <position position="52"/>
    </location>
</feature>
<keyword evidence="1 2" id="KW-0597">Phosphoprotein</keyword>
<dbReference type="Proteomes" id="UP000317355">
    <property type="component" value="Unassembled WGS sequence"/>
</dbReference>
<dbReference type="Pfam" id="PF00072">
    <property type="entry name" value="Response_reg"/>
    <property type="match status" value="1"/>
</dbReference>
<dbReference type="PANTHER" id="PTHR45339:SF3">
    <property type="entry name" value="HISTIDINE KINASE"/>
    <property type="match status" value="1"/>
</dbReference>
<dbReference type="GO" id="GO:0000160">
    <property type="term" value="P:phosphorelay signal transduction system"/>
    <property type="evidence" value="ECO:0007669"/>
    <property type="project" value="InterPro"/>
</dbReference>
<dbReference type="EMBL" id="VMRY01000089">
    <property type="protein sequence ID" value="TVT51577.1"/>
    <property type="molecule type" value="Genomic_DNA"/>
</dbReference>
<reference evidence="4 5" key="1">
    <citation type="submission" date="2019-07" db="EMBL/GenBank/DDBJ databases">
        <title>The pathways for chlorine oxyanion respiration interact through the shared metabolite chlorate.</title>
        <authorList>
            <person name="Barnum T.P."/>
            <person name="Cheng Y."/>
            <person name="Hill K.A."/>
            <person name="Lucas L.N."/>
            <person name="Carlson H.K."/>
            <person name="Coates J.D."/>
        </authorList>
    </citation>
    <scope>NUCLEOTIDE SEQUENCE [LARGE SCALE GENOMIC DNA]</scope>
    <source>
        <strain evidence="4">BK-3</strain>
    </source>
</reference>
<protein>
    <submittedName>
        <fullName evidence="4">Response regulator</fullName>
    </submittedName>
</protein>
<evidence type="ECO:0000313" key="5">
    <source>
        <dbReference type="Proteomes" id="UP000317355"/>
    </source>
</evidence>
<dbReference type="InterPro" id="IPR001789">
    <property type="entry name" value="Sig_transdc_resp-reg_receiver"/>
</dbReference>
<feature type="domain" description="Response regulatory" evidence="3">
    <location>
        <begin position="3"/>
        <end position="117"/>
    </location>
</feature>
<evidence type="ECO:0000256" key="1">
    <source>
        <dbReference type="ARBA" id="ARBA00022553"/>
    </source>
</evidence>
<organism evidence="4 5">
    <name type="scientific">Sedimenticola thiotaurini</name>
    <dbReference type="NCBI Taxonomy" id="1543721"/>
    <lineage>
        <taxon>Bacteria</taxon>
        <taxon>Pseudomonadati</taxon>
        <taxon>Pseudomonadota</taxon>
        <taxon>Gammaproteobacteria</taxon>
        <taxon>Chromatiales</taxon>
        <taxon>Sedimenticolaceae</taxon>
        <taxon>Sedimenticola</taxon>
    </lineage>
</organism>
<dbReference type="Gene3D" id="3.40.50.2300">
    <property type="match status" value="1"/>
</dbReference>